<name>A0ACC2MBK8_PERAE</name>
<accession>A0ACC2MBK8</accession>
<gene>
    <name evidence="1" type="ORF">MRB53_004820</name>
</gene>
<dbReference type="Proteomes" id="UP001234297">
    <property type="component" value="Chromosome 2"/>
</dbReference>
<dbReference type="EMBL" id="CM056810">
    <property type="protein sequence ID" value="KAJ8643072.1"/>
    <property type="molecule type" value="Genomic_DNA"/>
</dbReference>
<comment type="caution">
    <text evidence="1">The sequence shown here is derived from an EMBL/GenBank/DDBJ whole genome shotgun (WGS) entry which is preliminary data.</text>
</comment>
<evidence type="ECO:0000313" key="2">
    <source>
        <dbReference type="Proteomes" id="UP001234297"/>
    </source>
</evidence>
<sequence length="348" mass="39312">MARRGLRLCGCLVFLWYGDDGGIRSGSDGSPETFVFSGKKRWTPDLLRSSSISDGGSRKQSSGCWVQLTREPRRPISVRENHATRAVAETSRIASQKIEEPLIPYHRLSGEQGAAIATTLLIDCFAADLSWCLSISLSFSDLTRLIRRWRRFQCRRSWYLMAGRRVLSRDPIHFGVLVDDFFRSMAGRDSRYGYSDKEACGNGSMSSSDLCHVGCARMAAISATRRHVCETEQKKATMWKSLVISWQHHYKGRPFDRMVVVEFVRYLFKFTKPVGNGGGRWRLPVGVREQIPDQFGKGAICEDVVHRFIRSSADRAGRIDTSTPFGETSSGGQSIQEEMPAEELKFFR</sequence>
<reference evidence="1 2" key="1">
    <citation type="journal article" date="2022" name="Hortic Res">
        <title>A haplotype resolved chromosomal level avocado genome allows analysis of novel avocado genes.</title>
        <authorList>
            <person name="Nath O."/>
            <person name="Fletcher S.J."/>
            <person name="Hayward A."/>
            <person name="Shaw L.M."/>
            <person name="Masouleh A.K."/>
            <person name="Furtado A."/>
            <person name="Henry R.J."/>
            <person name="Mitter N."/>
        </authorList>
    </citation>
    <scope>NUCLEOTIDE SEQUENCE [LARGE SCALE GENOMIC DNA]</scope>
    <source>
        <strain evidence="2">cv. Hass</strain>
    </source>
</reference>
<evidence type="ECO:0000313" key="1">
    <source>
        <dbReference type="EMBL" id="KAJ8643072.1"/>
    </source>
</evidence>
<proteinExistence type="predicted"/>
<keyword evidence="2" id="KW-1185">Reference proteome</keyword>
<protein>
    <submittedName>
        <fullName evidence="1">Uncharacterized protein</fullName>
    </submittedName>
</protein>
<organism evidence="1 2">
    <name type="scientific">Persea americana</name>
    <name type="common">Avocado</name>
    <dbReference type="NCBI Taxonomy" id="3435"/>
    <lineage>
        <taxon>Eukaryota</taxon>
        <taxon>Viridiplantae</taxon>
        <taxon>Streptophyta</taxon>
        <taxon>Embryophyta</taxon>
        <taxon>Tracheophyta</taxon>
        <taxon>Spermatophyta</taxon>
        <taxon>Magnoliopsida</taxon>
        <taxon>Magnoliidae</taxon>
        <taxon>Laurales</taxon>
        <taxon>Lauraceae</taxon>
        <taxon>Persea</taxon>
    </lineage>
</organism>